<sequence length="651" mass="71254">MSENGEGKAAPSVTRRDFVGGTMIGSGAALLTMAAPSMTSSAGAQTVSSPLADLGPDWTGPGGVGDYAGKNGNTHEVVNAAHGHIRNGDLDKHVANAPLVDDLYDVIIVGAGISGLTSAFVTARDNPSAKILILDQHAIFGGEAKQNEFEVDGYRLTAPQGSTGIVVPFAPAEKFGFGSPFLKELGYPEEFVYQEPKNLSQPILVPRDAWGPMHISWEMADTAFFYEGKGMVKNPWRNGFRDAPIPEKVKKALVDLELYRTPPIREDWAEWLDTMTYKEFLLNVCEVPTDCIDGVLDVLSPVMASMGCGQGGDVISAYSAYNYLMPGVIGYYRYQHGGADPTDTIYLATFPGGNTVAAKRFLKLAKPEALDGDASLYGLMESNVLWEQLDLPGQKVRLRLSSTVLSVVHEGKPARAKAVRVTYDKDGQLVSVRGKAVICAGQQHANRRICHDVDATYRAAMQEFHHAPMLVINVALRNWKFLDKLGVAGVRWFEGLGWWTSLRRNLVVDGHDPQPLDPNKPVVLTQYIPFLLPGVEWPDQCTQARMMLFSMSYADIEAQVRDQFTKMFGPYGFDADKDIAGIITNRQGHAYMVAPPGFHFGREGKKAGKDVLRDPYHRIAFSHSELSGAQMWETAVLEGERAAKQILAMKL</sequence>
<evidence type="ECO:0000313" key="3">
    <source>
        <dbReference type="EMBL" id="RKS89072.1"/>
    </source>
</evidence>
<reference evidence="2 4" key="1">
    <citation type="submission" date="2018-06" db="EMBL/GenBank/DDBJ databases">
        <title>Complete Genome Sequence of the Microcystin-Degrading Bacterium Sphingosinicella microcystinivorans Strain B-9.</title>
        <authorList>
            <person name="Jin H."/>
            <person name="Nishizawa T."/>
            <person name="Guo Y."/>
            <person name="Nishizawa A."/>
            <person name="Park H."/>
            <person name="Kato H."/>
            <person name="Tsuji K."/>
            <person name="Harada K."/>
        </authorList>
    </citation>
    <scope>NUCLEOTIDE SEQUENCE [LARGE SCALE GENOMIC DNA]</scope>
    <source>
        <strain evidence="2 4">B9</strain>
    </source>
</reference>
<dbReference type="InterPro" id="IPR006311">
    <property type="entry name" value="TAT_signal"/>
</dbReference>
<dbReference type="GO" id="GO:0016491">
    <property type="term" value="F:oxidoreductase activity"/>
    <property type="evidence" value="ECO:0007669"/>
    <property type="project" value="InterPro"/>
</dbReference>
<dbReference type="RefSeq" id="WP_121051136.1">
    <property type="nucleotide sequence ID" value="NZ_AP018711.1"/>
</dbReference>
<accession>A0AAD1D317</accession>
<evidence type="ECO:0000313" key="4">
    <source>
        <dbReference type="Proteomes" id="UP000275727"/>
    </source>
</evidence>
<evidence type="ECO:0000313" key="2">
    <source>
        <dbReference type="EMBL" id="BBE32828.1"/>
    </source>
</evidence>
<dbReference type="Pfam" id="PF01593">
    <property type="entry name" value="Amino_oxidase"/>
    <property type="match status" value="1"/>
</dbReference>
<protein>
    <submittedName>
        <fullName evidence="2 3">Spermidine dehydrogenase</fullName>
    </submittedName>
</protein>
<dbReference type="Proteomes" id="UP000275727">
    <property type="component" value="Chromosome"/>
</dbReference>
<dbReference type="Proteomes" id="UP000276029">
    <property type="component" value="Unassembled WGS sequence"/>
</dbReference>
<dbReference type="InterPro" id="IPR002937">
    <property type="entry name" value="Amino_oxidase"/>
</dbReference>
<dbReference type="SUPFAM" id="SSF51905">
    <property type="entry name" value="FAD/NAD(P)-binding domain"/>
    <property type="match status" value="1"/>
</dbReference>
<feature type="domain" description="Amine oxidase" evidence="1">
    <location>
        <begin position="395"/>
        <end position="647"/>
    </location>
</feature>
<proteinExistence type="predicted"/>
<name>A0AAD1D317_SPHMI</name>
<dbReference type="KEGG" id="smic:SmB9_04860"/>
<dbReference type="Pfam" id="PF13450">
    <property type="entry name" value="NAD_binding_8"/>
    <property type="match status" value="1"/>
</dbReference>
<evidence type="ECO:0000313" key="5">
    <source>
        <dbReference type="Proteomes" id="UP000276029"/>
    </source>
</evidence>
<dbReference type="EMBL" id="RBWX01000008">
    <property type="protein sequence ID" value="RKS89072.1"/>
    <property type="molecule type" value="Genomic_DNA"/>
</dbReference>
<dbReference type="Gene3D" id="3.50.50.60">
    <property type="entry name" value="FAD/NAD(P)-binding domain"/>
    <property type="match status" value="2"/>
</dbReference>
<evidence type="ECO:0000259" key="1">
    <source>
        <dbReference type="Pfam" id="PF01593"/>
    </source>
</evidence>
<dbReference type="InterPro" id="IPR036188">
    <property type="entry name" value="FAD/NAD-bd_sf"/>
</dbReference>
<organism evidence="2 4">
    <name type="scientific">Sphingosinicella microcystinivorans</name>
    <dbReference type="NCBI Taxonomy" id="335406"/>
    <lineage>
        <taxon>Bacteria</taxon>
        <taxon>Pseudomonadati</taxon>
        <taxon>Pseudomonadota</taxon>
        <taxon>Alphaproteobacteria</taxon>
        <taxon>Sphingomonadales</taxon>
        <taxon>Sphingosinicellaceae</taxon>
        <taxon>Sphingosinicella</taxon>
    </lineage>
</organism>
<dbReference type="AlphaFoldDB" id="A0AAD1D317"/>
<reference evidence="3 5" key="2">
    <citation type="submission" date="2018-10" db="EMBL/GenBank/DDBJ databases">
        <title>Genomic Encyclopedia of Type Strains, Phase IV (KMG-IV): sequencing the most valuable type-strain genomes for metagenomic binning, comparative biology and taxonomic classification.</title>
        <authorList>
            <person name="Goeker M."/>
        </authorList>
    </citation>
    <scope>NUCLEOTIDE SEQUENCE [LARGE SCALE GENOMIC DNA]</scope>
    <source>
        <strain evidence="3 5">DSM 19791</strain>
    </source>
</reference>
<keyword evidence="5" id="KW-1185">Reference proteome</keyword>
<dbReference type="EMBL" id="AP018711">
    <property type="protein sequence ID" value="BBE32828.1"/>
    <property type="molecule type" value="Genomic_DNA"/>
</dbReference>
<gene>
    <name evidence="2" type="primary">spdH</name>
    <name evidence="3" type="ORF">DFR51_2285</name>
    <name evidence="2" type="ORF">SmB9_04860</name>
</gene>
<dbReference type="PROSITE" id="PS51318">
    <property type="entry name" value="TAT"/>
    <property type="match status" value="1"/>
</dbReference>